<reference evidence="1" key="1">
    <citation type="submission" date="2022-07" db="EMBL/GenBank/DDBJ databases">
        <title>Genome Sequence of Phlebia brevispora.</title>
        <authorList>
            <person name="Buettner E."/>
        </authorList>
    </citation>
    <scope>NUCLEOTIDE SEQUENCE</scope>
    <source>
        <strain evidence="1">MPL23</strain>
    </source>
</reference>
<keyword evidence="2" id="KW-1185">Reference proteome</keyword>
<evidence type="ECO:0000313" key="1">
    <source>
        <dbReference type="EMBL" id="KAJ3540043.1"/>
    </source>
</evidence>
<name>A0ACC1SHS7_9APHY</name>
<dbReference type="Proteomes" id="UP001148662">
    <property type="component" value="Unassembled WGS sequence"/>
</dbReference>
<comment type="caution">
    <text evidence="1">The sequence shown here is derived from an EMBL/GenBank/DDBJ whole genome shotgun (WGS) entry which is preliminary data.</text>
</comment>
<sequence>MWTDDEDEEPFAGASEDEYGQAGPGSRGAKRSKIEQRDSRRGPGEYQNDDFVVADSDEEDGDFAEFDGGRKKKTRTHRDEEAEEDDLEKLEAKIEAEERKRRQEAGDKGSDKEDKAADEEAMDVESEDEDEWGVRRMGAGSRRKRAIEFEEEEED</sequence>
<gene>
    <name evidence="1" type="ORF">NM688_g6280</name>
</gene>
<accession>A0ACC1SHS7</accession>
<organism evidence="1 2">
    <name type="scientific">Phlebia brevispora</name>
    <dbReference type="NCBI Taxonomy" id="194682"/>
    <lineage>
        <taxon>Eukaryota</taxon>
        <taxon>Fungi</taxon>
        <taxon>Dikarya</taxon>
        <taxon>Basidiomycota</taxon>
        <taxon>Agaricomycotina</taxon>
        <taxon>Agaricomycetes</taxon>
        <taxon>Polyporales</taxon>
        <taxon>Meruliaceae</taxon>
        <taxon>Phlebia</taxon>
    </lineage>
</organism>
<evidence type="ECO:0000313" key="2">
    <source>
        <dbReference type="Proteomes" id="UP001148662"/>
    </source>
</evidence>
<protein>
    <submittedName>
        <fullName evidence="1">Uncharacterized protein</fullName>
    </submittedName>
</protein>
<dbReference type="EMBL" id="JANHOG010001270">
    <property type="protein sequence ID" value="KAJ3540043.1"/>
    <property type="molecule type" value="Genomic_DNA"/>
</dbReference>
<proteinExistence type="predicted"/>